<dbReference type="RefSeq" id="WP_135767224.1">
    <property type="nucleotide sequence ID" value="NZ_RQET01000004.1"/>
</dbReference>
<evidence type="ECO:0000313" key="1">
    <source>
        <dbReference type="EMBL" id="TGK11822.1"/>
    </source>
</evidence>
<keyword evidence="2" id="KW-1185">Reference proteome</keyword>
<dbReference type="AlphaFoldDB" id="A0A4R9GGJ4"/>
<dbReference type="Proteomes" id="UP000298458">
    <property type="component" value="Unassembled WGS sequence"/>
</dbReference>
<name>A0A4R9GGJ4_9LEPT</name>
<protein>
    <submittedName>
        <fullName evidence="1">Septum formation inhibitor Maf</fullName>
    </submittedName>
</protein>
<gene>
    <name evidence="1" type="ORF">EHO60_05895</name>
</gene>
<reference evidence="1" key="1">
    <citation type="journal article" date="2019" name="PLoS Negl. Trop. Dis.">
        <title>Revisiting the worldwide diversity of Leptospira species in the environment.</title>
        <authorList>
            <person name="Vincent A.T."/>
            <person name="Schiettekatte O."/>
            <person name="Bourhy P."/>
            <person name="Veyrier F.J."/>
            <person name="Picardeau M."/>
        </authorList>
    </citation>
    <scope>NUCLEOTIDE SEQUENCE [LARGE SCALE GENOMIC DNA]</scope>
    <source>
        <strain evidence="1">SSW15</strain>
    </source>
</reference>
<evidence type="ECO:0000313" key="2">
    <source>
        <dbReference type="Proteomes" id="UP000298458"/>
    </source>
</evidence>
<proteinExistence type="predicted"/>
<accession>A0A4R9GGJ4</accession>
<dbReference type="OrthoDB" id="338213at2"/>
<organism evidence="1 2">
    <name type="scientific">Leptospira fletcheri</name>
    <dbReference type="NCBI Taxonomy" id="2484981"/>
    <lineage>
        <taxon>Bacteria</taxon>
        <taxon>Pseudomonadati</taxon>
        <taxon>Spirochaetota</taxon>
        <taxon>Spirochaetia</taxon>
        <taxon>Leptospirales</taxon>
        <taxon>Leptospiraceae</taxon>
        <taxon>Leptospira</taxon>
    </lineage>
</organism>
<comment type="caution">
    <text evidence="1">The sequence shown here is derived from an EMBL/GenBank/DDBJ whole genome shotgun (WGS) entry which is preliminary data.</text>
</comment>
<dbReference type="EMBL" id="RQET01000004">
    <property type="protein sequence ID" value="TGK11822.1"/>
    <property type="molecule type" value="Genomic_DNA"/>
</dbReference>
<sequence length="306" mass="35313">MSILGKFLPLLFLPVFFQCDRPDTASAPLVNAKQFSEYWDSGLAEIATYDLSQARYGKIHKGIATLIFVHEGFSGKKQVKSDSPDDPSGGIIPVLKLNMTKDFLTGVYPYKLMLSVFTPRTSLPSSIKEVASIQEWCGTTFLQMNRKENGYDFVSYSYFESEGDKKGRIENSILEDELWNRIRLAPEKLPQGKIRIFPSAFYLRFSHRDLASVFAEAKTEIVDTRMNRYIIRNLGWDRTLKIEFESAFPHRILGWEEEYPDSDFLSPAQKLVTKATRRGFTRMAYWEKHFPPDRSLRSELRLSTNE</sequence>